<name>A0A834IK80_RHYFE</name>
<keyword evidence="2" id="KW-1185">Reference proteome</keyword>
<dbReference type="Proteomes" id="UP000625711">
    <property type="component" value="Unassembled WGS sequence"/>
</dbReference>
<accession>A0A834IK80</accession>
<comment type="caution">
    <text evidence="1">The sequence shown here is derived from an EMBL/GenBank/DDBJ whole genome shotgun (WGS) entry which is preliminary data.</text>
</comment>
<organism evidence="1 2">
    <name type="scientific">Rhynchophorus ferrugineus</name>
    <name type="common">Red palm weevil</name>
    <name type="synonym">Curculio ferrugineus</name>
    <dbReference type="NCBI Taxonomy" id="354439"/>
    <lineage>
        <taxon>Eukaryota</taxon>
        <taxon>Metazoa</taxon>
        <taxon>Ecdysozoa</taxon>
        <taxon>Arthropoda</taxon>
        <taxon>Hexapoda</taxon>
        <taxon>Insecta</taxon>
        <taxon>Pterygota</taxon>
        <taxon>Neoptera</taxon>
        <taxon>Endopterygota</taxon>
        <taxon>Coleoptera</taxon>
        <taxon>Polyphaga</taxon>
        <taxon>Cucujiformia</taxon>
        <taxon>Curculionidae</taxon>
        <taxon>Dryophthorinae</taxon>
        <taxon>Rhynchophorus</taxon>
    </lineage>
</organism>
<protein>
    <submittedName>
        <fullName evidence="1">Uncharacterized protein</fullName>
    </submittedName>
</protein>
<sequence>MNMTREPLSFEIRLGRENGALSNGKCERERADTSGEFRGKFRGRQCAFLWGGFAGYRRNFVYLALRSGTFKPRSLRRFTPSIV</sequence>
<dbReference type="EMBL" id="JAACXV010000360">
    <property type="protein sequence ID" value="KAF7279488.1"/>
    <property type="molecule type" value="Genomic_DNA"/>
</dbReference>
<proteinExistence type="predicted"/>
<dbReference type="AlphaFoldDB" id="A0A834IK80"/>
<evidence type="ECO:0000313" key="2">
    <source>
        <dbReference type="Proteomes" id="UP000625711"/>
    </source>
</evidence>
<evidence type="ECO:0000313" key="1">
    <source>
        <dbReference type="EMBL" id="KAF7279488.1"/>
    </source>
</evidence>
<reference evidence="1" key="1">
    <citation type="submission" date="2020-08" db="EMBL/GenBank/DDBJ databases">
        <title>Genome sequencing and assembly of the red palm weevil Rhynchophorus ferrugineus.</title>
        <authorList>
            <person name="Dias G.B."/>
            <person name="Bergman C.M."/>
            <person name="Manee M."/>
        </authorList>
    </citation>
    <scope>NUCLEOTIDE SEQUENCE</scope>
    <source>
        <strain evidence="1">AA-2017</strain>
        <tissue evidence="1">Whole larva</tissue>
    </source>
</reference>
<gene>
    <name evidence="1" type="ORF">GWI33_007201</name>
</gene>